<dbReference type="SUPFAM" id="SSF52518">
    <property type="entry name" value="Thiamin diphosphate-binding fold (THDP-binding)"/>
    <property type="match status" value="2"/>
</dbReference>
<organism evidence="3 4">
    <name type="scientific">Candidatus Bilophila faecipullorum</name>
    <dbReference type="NCBI Taxonomy" id="2838482"/>
    <lineage>
        <taxon>Bacteria</taxon>
        <taxon>Pseudomonadati</taxon>
        <taxon>Thermodesulfobacteriota</taxon>
        <taxon>Desulfovibrionia</taxon>
        <taxon>Desulfovibrionales</taxon>
        <taxon>Desulfovibrionaceae</taxon>
        <taxon>Bilophila</taxon>
    </lineage>
</organism>
<dbReference type="PROSITE" id="PS51379">
    <property type="entry name" value="4FE4S_FER_2"/>
    <property type="match status" value="1"/>
</dbReference>
<evidence type="ECO:0000259" key="2">
    <source>
        <dbReference type="PROSITE" id="PS51379"/>
    </source>
</evidence>
<dbReference type="InterPro" id="IPR052198">
    <property type="entry name" value="IorB_Oxidoreductase"/>
</dbReference>
<dbReference type="InterPro" id="IPR002880">
    <property type="entry name" value="Pyrv_Fd/Flavodoxin_OxRdtase_N"/>
</dbReference>
<dbReference type="GO" id="GO:0044281">
    <property type="term" value="P:small molecule metabolic process"/>
    <property type="evidence" value="ECO:0007669"/>
    <property type="project" value="UniProtKB-ARBA"/>
</dbReference>
<protein>
    <submittedName>
        <fullName evidence="3">2-oxoacid:acceptor oxidoreductase family protein</fullName>
    </submittedName>
</protein>
<dbReference type="AlphaFoldDB" id="A0A9D1U8K2"/>
<dbReference type="Gene3D" id="3.40.50.970">
    <property type="match status" value="2"/>
</dbReference>
<dbReference type="GO" id="GO:0030976">
    <property type="term" value="F:thiamine pyrophosphate binding"/>
    <property type="evidence" value="ECO:0007669"/>
    <property type="project" value="InterPro"/>
</dbReference>
<dbReference type="InterPro" id="IPR029061">
    <property type="entry name" value="THDP-binding"/>
</dbReference>
<dbReference type="SUPFAM" id="SSF54862">
    <property type="entry name" value="4Fe-4S ferredoxins"/>
    <property type="match status" value="1"/>
</dbReference>
<dbReference type="Proteomes" id="UP000824264">
    <property type="component" value="Unassembled WGS sequence"/>
</dbReference>
<dbReference type="Gene3D" id="3.40.920.10">
    <property type="entry name" value="Pyruvate-ferredoxin oxidoreductase, PFOR, domain III"/>
    <property type="match status" value="1"/>
</dbReference>
<dbReference type="InterPro" id="IPR002869">
    <property type="entry name" value="Pyrv_flavodox_OxRed_cen"/>
</dbReference>
<reference evidence="3" key="1">
    <citation type="journal article" date="2021" name="PeerJ">
        <title>Extensive microbial diversity within the chicken gut microbiome revealed by metagenomics and culture.</title>
        <authorList>
            <person name="Gilroy R."/>
            <person name="Ravi A."/>
            <person name="Getino M."/>
            <person name="Pursley I."/>
            <person name="Horton D.L."/>
            <person name="Alikhan N.F."/>
            <person name="Baker D."/>
            <person name="Gharbi K."/>
            <person name="Hall N."/>
            <person name="Watson M."/>
            <person name="Adriaenssens E.M."/>
            <person name="Foster-Nyarko E."/>
            <person name="Jarju S."/>
            <person name="Secka A."/>
            <person name="Antonio M."/>
            <person name="Oren A."/>
            <person name="Chaudhuri R.R."/>
            <person name="La Ragione R."/>
            <person name="Hildebrand F."/>
            <person name="Pallen M.J."/>
        </authorList>
    </citation>
    <scope>NUCLEOTIDE SEQUENCE</scope>
    <source>
        <strain evidence="3">ChiSxjej5B17-1746</strain>
    </source>
</reference>
<evidence type="ECO:0000313" key="3">
    <source>
        <dbReference type="EMBL" id="HIW78704.1"/>
    </source>
</evidence>
<keyword evidence="1" id="KW-0560">Oxidoreductase</keyword>
<dbReference type="EMBL" id="DXGI01000224">
    <property type="protein sequence ID" value="HIW78704.1"/>
    <property type="molecule type" value="Genomic_DNA"/>
</dbReference>
<dbReference type="GO" id="GO:0016903">
    <property type="term" value="F:oxidoreductase activity, acting on the aldehyde or oxo group of donors"/>
    <property type="evidence" value="ECO:0007669"/>
    <property type="project" value="InterPro"/>
</dbReference>
<evidence type="ECO:0000313" key="4">
    <source>
        <dbReference type="Proteomes" id="UP000824264"/>
    </source>
</evidence>
<dbReference type="InterPro" id="IPR011766">
    <property type="entry name" value="TPP_enzyme_TPP-bd"/>
</dbReference>
<dbReference type="InterPro" id="IPR017896">
    <property type="entry name" value="4Fe4S_Fe-S-bd"/>
</dbReference>
<feature type="domain" description="4Fe-4S ferredoxin-type" evidence="2">
    <location>
        <begin position="570"/>
        <end position="602"/>
    </location>
</feature>
<dbReference type="CDD" id="cd07034">
    <property type="entry name" value="TPP_PYR_PFOR_IOR-alpha_like"/>
    <property type="match status" value="1"/>
</dbReference>
<gene>
    <name evidence="3" type="ORF">H9874_06130</name>
</gene>
<dbReference type="PANTHER" id="PTHR43854:SF1">
    <property type="entry name" value="INDOLEPYRUVATE OXIDOREDUCTASE SUBUNIT IORB"/>
    <property type="match status" value="1"/>
</dbReference>
<evidence type="ECO:0000256" key="1">
    <source>
        <dbReference type="ARBA" id="ARBA00023002"/>
    </source>
</evidence>
<dbReference type="PANTHER" id="PTHR43854">
    <property type="entry name" value="INDOLEPYRUVATE OXIDOREDUCTASE SUBUNIT IORB"/>
    <property type="match status" value="1"/>
</dbReference>
<proteinExistence type="predicted"/>
<reference evidence="3" key="2">
    <citation type="submission" date="2021-04" db="EMBL/GenBank/DDBJ databases">
        <authorList>
            <person name="Gilroy R."/>
        </authorList>
    </citation>
    <scope>NUCLEOTIDE SEQUENCE</scope>
    <source>
        <strain evidence="3">ChiSxjej5B17-1746</strain>
    </source>
</reference>
<dbReference type="SUPFAM" id="SSF53323">
    <property type="entry name" value="Pyruvate-ferredoxin oxidoreductase, PFOR, domain III"/>
    <property type="match status" value="1"/>
</dbReference>
<dbReference type="Pfam" id="PF01558">
    <property type="entry name" value="POR"/>
    <property type="match status" value="1"/>
</dbReference>
<name>A0A9D1U8K2_9BACT</name>
<comment type="caution">
    <text evidence="3">The sequence shown here is derived from an EMBL/GenBank/DDBJ whole genome shotgun (WGS) entry which is preliminary data.</text>
</comment>
<dbReference type="InterPro" id="IPR019752">
    <property type="entry name" value="Pyrv/ketoisovalerate_OxRed_cat"/>
</dbReference>
<accession>A0A9D1U8K2</accession>
<dbReference type="Pfam" id="PF02775">
    <property type="entry name" value="TPP_enzyme_C"/>
    <property type="match status" value="1"/>
</dbReference>
<sequence>MNEIQQLCDEAAGTNKVLQGNIAFAVGCVRAGIHAADGYPGTPSTEAIDKGLSQAQDRITVGWSVNEAVAVSVGVGHAMAGRDCVVTMKIPGLYQACDAFTSVSCYMQPKGALIYYIASDFTPSSTQHVIDPRYLFKSCFVPVFEPRTHQEMHEAAGLAADISRTHRTPVVILAGGLLCHSEGLVKLAEQHTRPLAEVGPLALQHALPGMARISYDTVMAERMPGLVRMVEESPLNIHYKGAGRRGVITCGATTLLMREYKERFDPDLDILSVAFTNPLPMERIRAFRESIKGEVSVIEDGYRFMQEACLAAGLDVSGKDSLSHLTEWTPERIAAFLGREIKAGTPAPSVPRPPMICAGCPYRLAALHLGKLRKRGDIEAIFGDIGCNTLIKGLNALDVNLCMGASEAMRMGYVLSKPEAAARCVSIIGDGTECHSGMDATRNTVFRQVPGLKIVLDNEWIAMTGGQPSPSSPCNLAGQTNVFRLDEALKSQGAHVIAADAYDKAEIEARVEEGLKLAAEGRFAILIIRGTCIRKVPASAYGQKLAVDKELCRKCGRCHICPGIEASEDGTPRWNNLCSGCVSRTPACLQMCPFKALSVAGSNTEATGETVTLPHAPEAIGVPPADSFRRPPRLSLAIRGVGGQGNLFFGKVLAQMAFLAGYDDRNILKGETHGMAQMGGPVISTFGCGEVFSPALVPGTANVLIAMEKAEVLRPGFLDLLEPGGTVLMADTRILPHGLKPEAYPSDEAIAAQLEGYRVVSVDVLSIALGLGDPKGRCANVVMLGVLSTLPPFYVVPEAVWLQALKGISRKPSLWDINHAAFMAGRGMQKD</sequence>